<dbReference type="Proteomes" id="UP000027190">
    <property type="component" value="Unassembled WGS sequence"/>
</dbReference>
<dbReference type="GO" id="GO:0032259">
    <property type="term" value="P:methylation"/>
    <property type="evidence" value="ECO:0007669"/>
    <property type="project" value="UniProtKB-KW"/>
</dbReference>
<reference evidence="4 5" key="1">
    <citation type="journal article" date="2014" name="Antonie Van Leeuwenhoek">
        <title>Hyphomonas beringensis sp. nov. and Hyphomonas chukchiensis sp. nov., isolated from surface seawater of the Bering Sea and Chukchi Sea.</title>
        <authorList>
            <person name="Li C."/>
            <person name="Lai Q."/>
            <person name="Li G."/>
            <person name="Dong C."/>
            <person name="Wang J."/>
            <person name="Liao Y."/>
            <person name="Shao Z."/>
        </authorList>
    </citation>
    <scope>NUCLEOTIDE SEQUENCE [LARGE SCALE GENOMIC DNA]</scope>
    <source>
        <strain evidence="4 5">BH-BN04-4</strain>
    </source>
</reference>
<dbReference type="RefSeq" id="WP_034735783.1">
    <property type="nucleotide sequence ID" value="NZ_AWFG01000001.1"/>
</dbReference>
<protein>
    <recommendedName>
        <fullName evidence="6">O-methyltransferase</fullName>
    </recommendedName>
</protein>
<dbReference type="AlphaFoldDB" id="A0A062UFS9"/>
<comment type="caution">
    <text evidence="4">The sequence shown here is derived from an EMBL/GenBank/DDBJ whole genome shotgun (WGS) entry which is preliminary data.</text>
</comment>
<dbReference type="GO" id="GO:0008171">
    <property type="term" value="F:O-methyltransferase activity"/>
    <property type="evidence" value="ECO:0007669"/>
    <property type="project" value="InterPro"/>
</dbReference>
<evidence type="ECO:0000256" key="3">
    <source>
        <dbReference type="ARBA" id="ARBA00022691"/>
    </source>
</evidence>
<dbReference type="InterPro" id="IPR050362">
    <property type="entry name" value="Cation-dep_OMT"/>
</dbReference>
<dbReference type="EMBL" id="AWFG01000001">
    <property type="protein sequence ID" value="KCZ60798.1"/>
    <property type="molecule type" value="Genomic_DNA"/>
</dbReference>
<proteinExistence type="predicted"/>
<dbReference type="InterPro" id="IPR029063">
    <property type="entry name" value="SAM-dependent_MTases_sf"/>
</dbReference>
<keyword evidence="1" id="KW-0489">Methyltransferase</keyword>
<accession>A0A062UFS9</accession>
<name>A0A062UFS9_9PROT</name>
<sequence length="218" mass="23736">MQDKIFETVDAYIDGLFASEDMILETIRDRARDAGLPEIEVSAGQGKFLYLMAKLTGATRMLEVGTLGGYSTVWMARALPAGGQMTTLELDRAHAAFARETFRLAGLDDVCRVIEGAALESLQALQGPFDLAFLDANKDQYPDYLEEAARLLAPGGLLLADNVIRKGAVIEPPVDDVMARGAAEFNRRLSSHPQFESIVLQQVGRKGHDGLAIARKRA</sequence>
<dbReference type="SUPFAM" id="SSF53335">
    <property type="entry name" value="S-adenosyl-L-methionine-dependent methyltransferases"/>
    <property type="match status" value="1"/>
</dbReference>
<dbReference type="PROSITE" id="PS51682">
    <property type="entry name" value="SAM_OMT_I"/>
    <property type="match status" value="1"/>
</dbReference>
<dbReference type="CDD" id="cd02440">
    <property type="entry name" value="AdoMet_MTases"/>
    <property type="match status" value="1"/>
</dbReference>
<keyword evidence="5" id="KW-1185">Reference proteome</keyword>
<dbReference type="PANTHER" id="PTHR10509:SF14">
    <property type="entry name" value="CAFFEOYL-COA O-METHYLTRANSFERASE 3-RELATED"/>
    <property type="match status" value="1"/>
</dbReference>
<evidence type="ECO:0000256" key="1">
    <source>
        <dbReference type="ARBA" id="ARBA00022603"/>
    </source>
</evidence>
<evidence type="ECO:0000313" key="5">
    <source>
        <dbReference type="Proteomes" id="UP000027190"/>
    </source>
</evidence>
<dbReference type="InterPro" id="IPR002935">
    <property type="entry name" value="SAM_O-MeTrfase"/>
</dbReference>
<organism evidence="4 5">
    <name type="scientific">Hyphomonas chukchiensis</name>
    <dbReference type="NCBI Taxonomy" id="1280947"/>
    <lineage>
        <taxon>Bacteria</taxon>
        <taxon>Pseudomonadati</taxon>
        <taxon>Pseudomonadota</taxon>
        <taxon>Alphaproteobacteria</taxon>
        <taxon>Hyphomonadales</taxon>
        <taxon>Hyphomonadaceae</taxon>
        <taxon>Hyphomonas</taxon>
    </lineage>
</organism>
<keyword evidence="2" id="KW-0808">Transferase</keyword>
<dbReference type="PANTHER" id="PTHR10509">
    <property type="entry name" value="O-METHYLTRANSFERASE-RELATED"/>
    <property type="match status" value="1"/>
</dbReference>
<evidence type="ECO:0000313" key="4">
    <source>
        <dbReference type="EMBL" id="KCZ60798.1"/>
    </source>
</evidence>
<evidence type="ECO:0008006" key="6">
    <source>
        <dbReference type="Google" id="ProtNLM"/>
    </source>
</evidence>
<dbReference type="Pfam" id="PF01596">
    <property type="entry name" value="Methyltransf_3"/>
    <property type="match status" value="1"/>
</dbReference>
<dbReference type="GO" id="GO:0008757">
    <property type="term" value="F:S-adenosylmethionine-dependent methyltransferase activity"/>
    <property type="evidence" value="ECO:0007669"/>
    <property type="project" value="TreeGrafter"/>
</dbReference>
<gene>
    <name evidence="4" type="ORF">HY30_00265</name>
</gene>
<evidence type="ECO:0000256" key="2">
    <source>
        <dbReference type="ARBA" id="ARBA00022679"/>
    </source>
</evidence>
<dbReference type="Gene3D" id="3.40.50.150">
    <property type="entry name" value="Vaccinia Virus protein VP39"/>
    <property type="match status" value="1"/>
</dbReference>
<dbReference type="PATRIC" id="fig|1280947.3.peg.50"/>
<dbReference type="STRING" id="1280947.HY30_00265"/>
<keyword evidence="3" id="KW-0949">S-adenosyl-L-methionine</keyword>
<dbReference type="eggNOG" id="COG4122">
    <property type="taxonomic scope" value="Bacteria"/>
</dbReference>